<dbReference type="InterPro" id="IPR004294">
    <property type="entry name" value="Carotenoid_Oase"/>
</dbReference>
<evidence type="ECO:0000256" key="3">
    <source>
        <dbReference type="ARBA" id="ARBA00023002"/>
    </source>
</evidence>
<comment type="cofactor">
    <cofactor evidence="5 6">
        <name>Fe(2+)</name>
        <dbReference type="ChEBI" id="CHEBI:29033"/>
    </cofactor>
    <text evidence="5 6">Binds 1 Fe(2+) ion per subunit.</text>
</comment>
<dbReference type="PANTHER" id="PTHR10543:SF89">
    <property type="entry name" value="CAROTENOID 9,10(9',10')-CLEAVAGE DIOXYGENASE 1"/>
    <property type="match status" value="1"/>
</dbReference>
<accession>A0A7X1KBD5</accession>
<feature type="binding site" evidence="5">
    <location>
        <position position="476"/>
    </location>
    <ligand>
        <name>Fe cation</name>
        <dbReference type="ChEBI" id="CHEBI:24875"/>
        <note>catalytic</note>
    </ligand>
</feature>
<gene>
    <name evidence="7" type="ORF">H7F49_05685</name>
</gene>
<dbReference type="GO" id="GO:0046872">
    <property type="term" value="F:metal ion binding"/>
    <property type="evidence" value="ECO:0007669"/>
    <property type="project" value="UniProtKB-KW"/>
</dbReference>
<reference evidence="7 8" key="1">
    <citation type="submission" date="2020-08" db="EMBL/GenBank/DDBJ databases">
        <title>The genome sequence of Novosphingobium flavum 4Y4.</title>
        <authorList>
            <person name="Liu Y."/>
        </authorList>
    </citation>
    <scope>NUCLEOTIDE SEQUENCE [LARGE SCALE GENOMIC DNA]</scope>
    <source>
        <strain evidence="7 8">4Y4</strain>
    </source>
</reference>
<evidence type="ECO:0000256" key="6">
    <source>
        <dbReference type="RuleBase" id="RU364048"/>
    </source>
</evidence>
<dbReference type="EMBL" id="JACLAU010000005">
    <property type="protein sequence ID" value="MBC2651186.1"/>
    <property type="molecule type" value="Genomic_DNA"/>
</dbReference>
<evidence type="ECO:0000313" key="8">
    <source>
        <dbReference type="Proteomes" id="UP000520156"/>
    </source>
</evidence>
<evidence type="ECO:0000256" key="4">
    <source>
        <dbReference type="ARBA" id="ARBA00023004"/>
    </source>
</evidence>
<feature type="binding site" evidence="5">
    <location>
        <position position="219"/>
    </location>
    <ligand>
        <name>Fe cation</name>
        <dbReference type="ChEBI" id="CHEBI:24875"/>
        <note>catalytic</note>
    </ligand>
</feature>
<feature type="binding site" evidence="5">
    <location>
        <position position="168"/>
    </location>
    <ligand>
        <name>Fe cation</name>
        <dbReference type="ChEBI" id="CHEBI:24875"/>
        <note>catalytic</note>
    </ligand>
</feature>
<comment type="similarity">
    <text evidence="1 6">Belongs to the carotenoid oxygenase family.</text>
</comment>
<keyword evidence="2 5" id="KW-0479">Metal-binding</keyword>
<evidence type="ECO:0000256" key="2">
    <source>
        <dbReference type="ARBA" id="ARBA00022723"/>
    </source>
</evidence>
<comment type="caution">
    <text evidence="7">The sequence shown here is derived from an EMBL/GenBank/DDBJ whole genome shotgun (WGS) entry which is preliminary data.</text>
</comment>
<dbReference type="Pfam" id="PF03055">
    <property type="entry name" value="RPE65"/>
    <property type="match status" value="1"/>
</dbReference>
<keyword evidence="6" id="KW-0223">Dioxygenase</keyword>
<protein>
    <recommendedName>
        <fullName evidence="6">Dioxygenase</fullName>
        <ecNumber evidence="6">1.13.11.-</ecNumber>
    </recommendedName>
</protein>
<proteinExistence type="inferred from homology"/>
<dbReference type="PANTHER" id="PTHR10543">
    <property type="entry name" value="BETA-CAROTENE DIOXYGENASE"/>
    <property type="match status" value="1"/>
</dbReference>
<dbReference type="RefSeq" id="WP_185682603.1">
    <property type="nucleotide sequence ID" value="NZ_JACLAU010000005.1"/>
</dbReference>
<organism evidence="7 8">
    <name type="scientific">Novosphingobium aerophilum</name>
    <dbReference type="NCBI Taxonomy" id="2839843"/>
    <lineage>
        <taxon>Bacteria</taxon>
        <taxon>Pseudomonadati</taxon>
        <taxon>Pseudomonadota</taxon>
        <taxon>Alphaproteobacteria</taxon>
        <taxon>Sphingomonadales</taxon>
        <taxon>Sphingomonadaceae</taxon>
        <taxon>Novosphingobium</taxon>
    </lineage>
</organism>
<keyword evidence="8" id="KW-1185">Reference proteome</keyword>
<feature type="binding site" evidence="5">
    <location>
        <position position="284"/>
    </location>
    <ligand>
        <name>Fe cation</name>
        <dbReference type="ChEBI" id="CHEBI:24875"/>
        <note>catalytic</note>
    </ligand>
</feature>
<evidence type="ECO:0000256" key="5">
    <source>
        <dbReference type="PIRSR" id="PIRSR604294-1"/>
    </source>
</evidence>
<keyword evidence="4 5" id="KW-0408">Iron</keyword>
<dbReference type="EC" id="1.13.11.-" evidence="6"/>
<keyword evidence="3 6" id="KW-0560">Oxidoreductase</keyword>
<dbReference type="GO" id="GO:0016121">
    <property type="term" value="P:carotene catabolic process"/>
    <property type="evidence" value="ECO:0007669"/>
    <property type="project" value="TreeGrafter"/>
</dbReference>
<sequence length="490" mass="53512">MAGFPQNPNYTGLNAPQGDEYDIADLPVSGTIPPDVEGTFFRAVPNPAFPPFLDDSGAILSADGMISAIRLGGGKASIAMRYVATARHRAEVEAGRALFGKYRNPFTDQPEAQGVDRTVANTTPVWHAGRLLMCKEDGRPYRIDPVTLETLGQYDFDGALRSETMTAHVRIDPETGEMFFFGYEAGGLASTTVAYGVVDAAGKLVREQWFEAPYCAMMHDFTITENYALFPVYPTTCDLERLRAGGDHWVHHQELDSWLGIMPRHGDVSQLRWFRGPKGVSCYHMLNAHEDAAGLIHFDQCLSDSNAFPFIREASGIALQQWELNGRLARWTVDPNGTADTIVETVIGPPGDFPLIPAAQQGRPSGHGWMLTMNPERRGPPLLGGPVGAMFDLLMRLDLTGGPPQALALEPGMCFNEPVHVPARVPGHDGWLVTVVDRQTGPDSFEHECWVIDGGNIGAGPVARIGIPRRLRPQVHGWWVSAAQLAQAQP</sequence>
<evidence type="ECO:0000256" key="1">
    <source>
        <dbReference type="ARBA" id="ARBA00006787"/>
    </source>
</evidence>
<evidence type="ECO:0000313" key="7">
    <source>
        <dbReference type="EMBL" id="MBC2651186.1"/>
    </source>
</evidence>
<dbReference type="GO" id="GO:0010436">
    <property type="term" value="F:carotenoid dioxygenase activity"/>
    <property type="evidence" value="ECO:0007669"/>
    <property type="project" value="TreeGrafter"/>
</dbReference>
<dbReference type="Proteomes" id="UP000520156">
    <property type="component" value="Unassembled WGS sequence"/>
</dbReference>
<dbReference type="AlphaFoldDB" id="A0A7X1KBD5"/>
<name>A0A7X1KBD5_9SPHN</name>